<protein>
    <submittedName>
        <fullName evidence="2">Uncharacterized protein DUF742</fullName>
    </submittedName>
</protein>
<dbReference type="PANTHER" id="PTHR36221">
    <property type="entry name" value="DUF742 DOMAIN-CONTAINING PROTEIN"/>
    <property type="match status" value="1"/>
</dbReference>
<dbReference type="Proteomes" id="UP000245639">
    <property type="component" value="Unassembled WGS sequence"/>
</dbReference>
<evidence type="ECO:0000313" key="2">
    <source>
        <dbReference type="EMBL" id="PVZ11955.1"/>
    </source>
</evidence>
<reference evidence="2 3" key="1">
    <citation type="submission" date="2018-04" db="EMBL/GenBank/DDBJ databases">
        <title>Genomic Encyclopedia of Type Strains, Phase IV (KMG-IV): sequencing the most valuable type-strain genomes for metagenomic binning, comparative biology and taxonomic classification.</title>
        <authorList>
            <person name="Goeker M."/>
        </authorList>
    </citation>
    <scope>NUCLEOTIDE SEQUENCE [LARGE SCALE GENOMIC DNA]</scope>
    <source>
        <strain evidence="2 3">DSM 45771</strain>
    </source>
</reference>
<evidence type="ECO:0000313" key="3">
    <source>
        <dbReference type="Proteomes" id="UP000245639"/>
    </source>
</evidence>
<name>A0A2U1FIE7_9PSEU</name>
<organism evidence="2 3">
    <name type="scientific">Actinomycetospora cinnamomea</name>
    <dbReference type="NCBI Taxonomy" id="663609"/>
    <lineage>
        <taxon>Bacteria</taxon>
        <taxon>Bacillati</taxon>
        <taxon>Actinomycetota</taxon>
        <taxon>Actinomycetes</taxon>
        <taxon>Pseudonocardiales</taxon>
        <taxon>Pseudonocardiaceae</taxon>
        <taxon>Actinomycetospora</taxon>
    </lineage>
</organism>
<gene>
    <name evidence="2" type="ORF">C8D89_103285</name>
</gene>
<dbReference type="Pfam" id="PF05331">
    <property type="entry name" value="DUF742"/>
    <property type="match status" value="1"/>
</dbReference>
<evidence type="ECO:0000256" key="1">
    <source>
        <dbReference type="SAM" id="MobiDB-lite"/>
    </source>
</evidence>
<accession>A0A2U1FIE7</accession>
<dbReference type="InterPro" id="IPR007995">
    <property type="entry name" value="DUF742"/>
</dbReference>
<dbReference type="RefSeq" id="WP_165825600.1">
    <property type="nucleotide sequence ID" value="NZ_QEKW01000003.1"/>
</dbReference>
<dbReference type="PANTHER" id="PTHR36221:SF1">
    <property type="entry name" value="DUF742 DOMAIN-CONTAINING PROTEIN"/>
    <property type="match status" value="1"/>
</dbReference>
<sequence>MSVDERSTPRGANGGRVVPNYAVTRGRTRSDGRDLPVEALVTATEHGLAQLGALPPEYRTIVEACTSPQSLVELGNLLGVPVGVARVLVSDLANAEHLAVHLPLVGADGRPRRELLERLLDGLRAR</sequence>
<keyword evidence="3" id="KW-1185">Reference proteome</keyword>
<proteinExistence type="predicted"/>
<feature type="region of interest" description="Disordered" evidence="1">
    <location>
        <begin position="1"/>
        <end position="32"/>
    </location>
</feature>
<comment type="caution">
    <text evidence="2">The sequence shown here is derived from an EMBL/GenBank/DDBJ whole genome shotgun (WGS) entry which is preliminary data.</text>
</comment>
<dbReference type="EMBL" id="QEKW01000003">
    <property type="protein sequence ID" value="PVZ11955.1"/>
    <property type="molecule type" value="Genomic_DNA"/>
</dbReference>
<dbReference type="AlphaFoldDB" id="A0A2U1FIE7"/>